<feature type="transmembrane region" description="Helical" evidence="6">
    <location>
        <begin position="37"/>
        <end position="57"/>
    </location>
</feature>
<dbReference type="OrthoDB" id="5892599at2759"/>
<evidence type="ECO:0000256" key="3">
    <source>
        <dbReference type="ARBA" id="ARBA00022692"/>
    </source>
</evidence>
<protein>
    <recommendedName>
        <fullName evidence="6">Serpentine receptor class gamma</fullName>
    </recommendedName>
</protein>
<keyword evidence="4 6" id="KW-1133">Transmembrane helix</keyword>
<sequence length="83" mass="9658">MNAASIIQLAYGIPGVVAYFVAIYAMRTLRKDLSRSFITIFTVTSIINIATWFNSWLSIRLKLEPSFISIHEWVVEFDFIRHF</sequence>
<dbReference type="AlphaFoldDB" id="A0A2A6BS97"/>
<evidence type="ECO:0000256" key="5">
    <source>
        <dbReference type="ARBA" id="ARBA00023136"/>
    </source>
</evidence>
<feature type="transmembrane region" description="Helical" evidence="6">
    <location>
        <begin position="6"/>
        <end position="25"/>
    </location>
</feature>
<comment type="subcellular location">
    <subcellularLocation>
        <location evidence="1">Membrane</location>
        <topology evidence="1">Multi-pass membrane protein</topology>
    </subcellularLocation>
</comment>
<name>A0A2A6BS97_PRIPA</name>
<keyword evidence="8" id="KW-1185">Reference proteome</keyword>
<dbReference type="Pfam" id="PF02118">
    <property type="entry name" value="Srg"/>
    <property type="match status" value="1"/>
</dbReference>
<dbReference type="PANTHER" id="PTHR31552:SF8">
    <property type="entry name" value="SERPENTINE RECEPTOR CLASS GAMMA"/>
    <property type="match status" value="1"/>
</dbReference>
<dbReference type="PANTHER" id="PTHR31552">
    <property type="entry name" value="SERPENTINE RECEPTOR CLASS GAMMA"/>
    <property type="match status" value="1"/>
</dbReference>
<dbReference type="Proteomes" id="UP000005239">
    <property type="component" value="Unassembled WGS sequence"/>
</dbReference>
<keyword evidence="5 6" id="KW-0472">Membrane</keyword>
<reference evidence="7" key="2">
    <citation type="submission" date="2022-06" db="UniProtKB">
        <authorList>
            <consortium name="EnsemblMetazoa"/>
        </authorList>
    </citation>
    <scope>IDENTIFICATION</scope>
    <source>
        <strain evidence="7">PS312</strain>
    </source>
</reference>
<organism evidence="7 8">
    <name type="scientific">Pristionchus pacificus</name>
    <name type="common">Parasitic nematode worm</name>
    <dbReference type="NCBI Taxonomy" id="54126"/>
    <lineage>
        <taxon>Eukaryota</taxon>
        <taxon>Metazoa</taxon>
        <taxon>Ecdysozoa</taxon>
        <taxon>Nematoda</taxon>
        <taxon>Chromadorea</taxon>
        <taxon>Rhabditida</taxon>
        <taxon>Rhabditina</taxon>
        <taxon>Diplogasteromorpha</taxon>
        <taxon>Diplogasteroidea</taxon>
        <taxon>Neodiplogasteridae</taxon>
        <taxon>Pristionchus</taxon>
    </lineage>
</organism>
<comment type="similarity">
    <text evidence="2 6">Belongs to the nematode receptor-like protein srg family.</text>
</comment>
<dbReference type="GO" id="GO:0016020">
    <property type="term" value="C:membrane"/>
    <property type="evidence" value="ECO:0007669"/>
    <property type="project" value="UniProtKB-SubCell"/>
</dbReference>
<evidence type="ECO:0000256" key="1">
    <source>
        <dbReference type="ARBA" id="ARBA00004141"/>
    </source>
</evidence>
<evidence type="ECO:0000256" key="2">
    <source>
        <dbReference type="ARBA" id="ARBA00005692"/>
    </source>
</evidence>
<comment type="caution">
    <text evidence="6">Lacks conserved residue(s) required for the propagation of feature annotation.</text>
</comment>
<evidence type="ECO:0000256" key="4">
    <source>
        <dbReference type="ARBA" id="ARBA00022989"/>
    </source>
</evidence>
<evidence type="ECO:0000313" key="8">
    <source>
        <dbReference type="Proteomes" id="UP000005239"/>
    </source>
</evidence>
<evidence type="ECO:0000313" key="7">
    <source>
        <dbReference type="EnsemblMetazoa" id="PPA37332.1"/>
    </source>
</evidence>
<evidence type="ECO:0000256" key="6">
    <source>
        <dbReference type="RuleBase" id="RU280813"/>
    </source>
</evidence>
<accession>A0A2A6BS97</accession>
<keyword evidence="3 6" id="KW-0812">Transmembrane</keyword>
<reference evidence="8" key="1">
    <citation type="journal article" date="2008" name="Nat. Genet.">
        <title>The Pristionchus pacificus genome provides a unique perspective on nematode lifestyle and parasitism.</title>
        <authorList>
            <person name="Dieterich C."/>
            <person name="Clifton S.W."/>
            <person name="Schuster L.N."/>
            <person name="Chinwalla A."/>
            <person name="Delehaunty K."/>
            <person name="Dinkelacker I."/>
            <person name="Fulton L."/>
            <person name="Fulton R."/>
            <person name="Godfrey J."/>
            <person name="Minx P."/>
            <person name="Mitreva M."/>
            <person name="Roeseler W."/>
            <person name="Tian H."/>
            <person name="Witte H."/>
            <person name="Yang S.P."/>
            <person name="Wilson R.K."/>
            <person name="Sommer R.J."/>
        </authorList>
    </citation>
    <scope>NUCLEOTIDE SEQUENCE [LARGE SCALE GENOMIC DNA]</scope>
    <source>
        <strain evidence="8">PS312</strain>
    </source>
</reference>
<dbReference type="GO" id="GO:0007606">
    <property type="term" value="P:sensory perception of chemical stimulus"/>
    <property type="evidence" value="ECO:0007669"/>
    <property type="project" value="UniProtKB-UniRule"/>
</dbReference>
<accession>A0A8R1USY1</accession>
<gene>
    <name evidence="7" type="primary">WBGene00275701</name>
</gene>
<dbReference type="EnsemblMetazoa" id="PPA37332.1">
    <property type="protein sequence ID" value="PPA37332.1"/>
    <property type="gene ID" value="WBGene00275701"/>
</dbReference>
<dbReference type="GO" id="GO:0004888">
    <property type="term" value="F:transmembrane signaling receptor activity"/>
    <property type="evidence" value="ECO:0007669"/>
    <property type="project" value="InterPro"/>
</dbReference>
<proteinExistence type="inferred from homology"/>
<dbReference type="InterPro" id="IPR000609">
    <property type="entry name" value="7TM_GPCR_serpentine_rcpt_Srg"/>
</dbReference>